<dbReference type="STRING" id="317010.RU96_GL000961"/>
<dbReference type="InterPro" id="IPR017853">
    <property type="entry name" value="GH"/>
</dbReference>
<name>A0A1L8R8Y5_9ENTE</name>
<dbReference type="EMBL" id="JXKG01000002">
    <property type="protein sequence ID" value="OJG16219.1"/>
    <property type="molecule type" value="Genomic_DNA"/>
</dbReference>
<gene>
    <name evidence="4" type="ORF">RU96_GL000961</name>
</gene>
<dbReference type="OrthoDB" id="9805159at2"/>
<evidence type="ECO:0000259" key="3">
    <source>
        <dbReference type="SMART" id="SM00642"/>
    </source>
</evidence>
<dbReference type="SUPFAM" id="SSF51445">
    <property type="entry name" value="(Trans)glycosidases"/>
    <property type="match status" value="1"/>
</dbReference>
<comment type="caution">
    <text evidence="4">The sequence shown here is derived from an EMBL/GenBank/DDBJ whole genome shotgun (WGS) entry which is preliminary data.</text>
</comment>
<dbReference type="InterPro" id="IPR006047">
    <property type="entry name" value="GH13_cat_dom"/>
</dbReference>
<dbReference type="Gene3D" id="3.90.400.10">
    <property type="entry name" value="Oligo-1,6-glucosidase, Domain 2"/>
    <property type="match status" value="1"/>
</dbReference>
<evidence type="ECO:0000313" key="4">
    <source>
        <dbReference type="EMBL" id="OJG16219.1"/>
    </source>
</evidence>
<proteinExistence type="predicted"/>
<reference evidence="4 5" key="1">
    <citation type="submission" date="2014-12" db="EMBL/GenBank/DDBJ databases">
        <title>Draft genome sequences of 29 type strains of Enterococci.</title>
        <authorList>
            <person name="Zhong Z."/>
            <person name="Sun Z."/>
            <person name="Liu W."/>
            <person name="Zhang W."/>
            <person name="Zhang H."/>
        </authorList>
    </citation>
    <scope>NUCLEOTIDE SEQUENCE [LARGE SCALE GENOMIC DNA]</scope>
    <source>
        <strain evidence="4 5">DSM 21207</strain>
    </source>
</reference>
<keyword evidence="1" id="KW-0378">Hydrolase</keyword>
<protein>
    <recommendedName>
        <fullName evidence="3">Glycosyl hydrolase family 13 catalytic domain-containing protein</fullName>
    </recommendedName>
</protein>
<dbReference type="Gene3D" id="3.20.20.80">
    <property type="entry name" value="Glycosidases"/>
    <property type="match status" value="1"/>
</dbReference>
<dbReference type="PANTHER" id="PTHR10357">
    <property type="entry name" value="ALPHA-AMYLASE FAMILY MEMBER"/>
    <property type="match status" value="1"/>
</dbReference>
<dbReference type="GO" id="GO:0005975">
    <property type="term" value="P:carbohydrate metabolic process"/>
    <property type="evidence" value="ECO:0007669"/>
    <property type="project" value="InterPro"/>
</dbReference>
<dbReference type="CDD" id="cd11338">
    <property type="entry name" value="AmyAc_CMD"/>
    <property type="match status" value="1"/>
</dbReference>
<organism evidence="4 5">
    <name type="scientific">Enterococcus canintestini</name>
    <dbReference type="NCBI Taxonomy" id="317010"/>
    <lineage>
        <taxon>Bacteria</taxon>
        <taxon>Bacillati</taxon>
        <taxon>Bacillota</taxon>
        <taxon>Bacilli</taxon>
        <taxon>Lactobacillales</taxon>
        <taxon>Enterococcaceae</taxon>
        <taxon>Enterococcus</taxon>
    </lineage>
</organism>
<dbReference type="InterPro" id="IPR045857">
    <property type="entry name" value="O16G_dom_2"/>
</dbReference>
<sequence length="609" mass="70688">MTAVYFNSWLEEYKKPFGAVLENEFVSFKISVEDDFVTGVTLVIAKDENKPHTIAMESYGTQQYHFDYFFNEGKGVYFYYFEVHYLDANRAEHTRYYGAIEGGGAGHLVDHFDEIKRYQVTCYKKAEVTPKWYREGVFYQIFPDRFYNGNQHGLVNHPKPNTFIYGNHHDEPMYIKDENGDISRWDFFGGNFKGIKEKIPYLKELGITGIYLNPIFEARSNHRYDTSDYLAIDPILGTEAEFLELLSELHENNIHVILDGVFSHVGRNSIYFNYDGAYGQTKGAYRNIHSRYYPWFNFNRYPDDYRSWWGVKDLPEINKDNPEFQQFIYGDNGVLAKWNKFGVDGWRLDVADELPDEFIAGIRHNLDQFEEKVLLGEVWEDASNKISYGKRRQYILGNHLHGVMNYPLREQALAFLTAGCAPETIAKHFTTLQENYPRDVFYNSFNNIGTHDTERILTQLDGDTRKLSLAFGLLHLFPGVPCVYYGDEAGLTGGKDPENRKFFPWDNIDLKCYEACQSWIALRKDNPVIHQGEFLLLYTKRLLGVLRYDSEDFVLVFFNPSNGMQAIDVAEIQTLRPLPITKERLKAIIGENQTIQEADACVFSGKLFA</sequence>
<evidence type="ECO:0000313" key="5">
    <source>
        <dbReference type="Proteomes" id="UP000182835"/>
    </source>
</evidence>
<accession>A0A1L8R8Y5</accession>
<dbReference type="Proteomes" id="UP000182835">
    <property type="component" value="Unassembled WGS sequence"/>
</dbReference>
<evidence type="ECO:0000256" key="1">
    <source>
        <dbReference type="ARBA" id="ARBA00022801"/>
    </source>
</evidence>
<feature type="domain" description="Glycosyl hydrolase family 13 catalytic" evidence="3">
    <location>
        <begin position="140"/>
        <end position="523"/>
    </location>
</feature>
<dbReference type="RefSeq" id="WP_071863794.1">
    <property type="nucleotide sequence ID" value="NZ_JBHLVQ010000010.1"/>
</dbReference>
<dbReference type="AlphaFoldDB" id="A0A1L8R8Y5"/>
<evidence type="ECO:0000256" key="2">
    <source>
        <dbReference type="ARBA" id="ARBA00023295"/>
    </source>
</evidence>
<dbReference type="GO" id="GO:0016798">
    <property type="term" value="F:hydrolase activity, acting on glycosyl bonds"/>
    <property type="evidence" value="ECO:0007669"/>
    <property type="project" value="UniProtKB-KW"/>
</dbReference>
<dbReference type="SMART" id="SM00642">
    <property type="entry name" value="Aamy"/>
    <property type="match status" value="1"/>
</dbReference>
<dbReference type="PANTHER" id="PTHR10357:SF210">
    <property type="entry name" value="MALTODEXTRIN GLUCOSIDASE"/>
    <property type="match status" value="1"/>
</dbReference>
<dbReference type="Pfam" id="PF00128">
    <property type="entry name" value="Alpha-amylase"/>
    <property type="match status" value="1"/>
</dbReference>
<keyword evidence="2" id="KW-0326">Glycosidase</keyword>